<sequence>MRKRYKFLEKQKRKKLDLITDIMQDSLAGITVIRSYNLMRPFNERLNRAEDAVVENEKVRTKIVTKGAFLITISRWVPIILYCIIALYECIKGKMTVGDMMSFTILLDQFIQPLSELPAVINECQEECIPLERINSLLNMASEVGGSYKKTTEDQCPFAIELKDIHFAYPSAKEREILTGVNLNIEKGKVTAIVGNSGGGKTTLYKLFTGFYKPTSGTYRLNGVDFKAWDIQVARKEFALVSQNVFLFPLTISENIAYGKMGVTQEEIEAVCKMANIHDFISQLPQGYQTMVGERGIKLSGGEKQRISIARAFLKAAPILLLDEPTSAVDTETERLIQEAIDRVSKGRTVIIIAHRLSTIEHADHILVMNEGKVVEQGDHHSLLARAGIYASLYQYGRKEEEVIVGENK</sequence>
<dbReference type="Pfam" id="PF00005">
    <property type="entry name" value="ABC_tran"/>
    <property type="match status" value="1"/>
</dbReference>
<dbReference type="GO" id="GO:0005886">
    <property type="term" value="C:plasma membrane"/>
    <property type="evidence" value="ECO:0007669"/>
    <property type="project" value="UniProtKB-SubCell"/>
</dbReference>
<comment type="caution">
    <text evidence="10">The sequence shown here is derived from an EMBL/GenBank/DDBJ whole genome shotgun (WGS) entry which is preliminary data.</text>
</comment>
<name>A0A9E2KB00_9FIRM</name>
<dbReference type="Gene3D" id="3.40.50.300">
    <property type="entry name" value="P-loop containing nucleotide triphosphate hydrolases"/>
    <property type="match status" value="1"/>
</dbReference>
<dbReference type="PROSITE" id="PS50929">
    <property type="entry name" value="ABC_TM1F"/>
    <property type="match status" value="1"/>
</dbReference>
<dbReference type="InterPro" id="IPR003593">
    <property type="entry name" value="AAA+_ATPase"/>
</dbReference>
<evidence type="ECO:0000259" key="8">
    <source>
        <dbReference type="PROSITE" id="PS50893"/>
    </source>
</evidence>
<evidence type="ECO:0000313" key="11">
    <source>
        <dbReference type="Proteomes" id="UP000824229"/>
    </source>
</evidence>
<dbReference type="GO" id="GO:0140359">
    <property type="term" value="F:ABC-type transporter activity"/>
    <property type="evidence" value="ECO:0007669"/>
    <property type="project" value="InterPro"/>
</dbReference>
<keyword evidence="3" id="KW-0547">Nucleotide-binding</keyword>
<proteinExistence type="predicted"/>
<evidence type="ECO:0000313" key="10">
    <source>
        <dbReference type="EMBL" id="MBU3803156.1"/>
    </source>
</evidence>
<dbReference type="InterPro" id="IPR003439">
    <property type="entry name" value="ABC_transporter-like_ATP-bd"/>
</dbReference>
<dbReference type="InterPro" id="IPR039421">
    <property type="entry name" value="Type_1_exporter"/>
</dbReference>
<keyword evidence="5 7" id="KW-1133">Transmembrane helix</keyword>
<dbReference type="InterPro" id="IPR017871">
    <property type="entry name" value="ABC_transporter-like_CS"/>
</dbReference>
<dbReference type="PROSITE" id="PS50893">
    <property type="entry name" value="ABC_TRANSPORTER_2"/>
    <property type="match status" value="1"/>
</dbReference>
<feature type="domain" description="ABC transmembrane type-1" evidence="9">
    <location>
        <begin position="1"/>
        <end position="126"/>
    </location>
</feature>
<evidence type="ECO:0000256" key="7">
    <source>
        <dbReference type="SAM" id="Phobius"/>
    </source>
</evidence>
<evidence type="ECO:0000256" key="1">
    <source>
        <dbReference type="ARBA" id="ARBA00004651"/>
    </source>
</evidence>
<dbReference type="SMART" id="SM00382">
    <property type="entry name" value="AAA"/>
    <property type="match status" value="1"/>
</dbReference>
<dbReference type="SUPFAM" id="SSF90123">
    <property type="entry name" value="ABC transporter transmembrane region"/>
    <property type="match status" value="1"/>
</dbReference>
<dbReference type="FunFam" id="3.40.50.300:FF:000218">
    <property type="entry name" value="Multidrug ABC transporter ATP-binding protein"/>
    <property type="match status" value="1"/>
</dbReference>
<keyword evidence="2 7" id="KW-0812">Transmembrane</keyword>
<protein>
    <submittedName>
        <fullName evidence="10">ABC transporter ATP-binding protein/permease</fullName>
    </submittedName>
</protein>
<dbReference type="SUPFAM" id="SSF52540">
    <property type="entry name" value="P-loop containing nucleoside triphosphate hydrolases"/>
    <property type="match status" value="1"/>
</dbReference>
<evidence type="ECO:0000259" key="9">
    <source>
        <dbReference type="PROSITE" id="PS50929"/>
    </source>
</evidence>
<dbReference type="GO" id="GO:0016887">
    <property type="term" value="F:ATP hydrolysis activity"/>
    <property type="evidence" value="ECO:0007669"/>
    <property type="project" value="InterPro"/>
</dbReference>
<dbReference type="AlphaFoldDB" id="A0A9E2KB00"/>
<keyword evidence="4 10" id="KW-0067">ATP-binding</keyword>
<dbReference type="PROSITE" id="PS00211">
    <property type="entry name" value="ABC_TRANSPORTER_1"/>
    <property type="match status" value="1"/>
</dbReference>
<evidence type="ECO:0000256" key="2">
    <source>
        <dbReference type="ARBA" id="ARBA00022692"/>
    </source>
</evidence>
<dbReference type="InterPro" id="IPR027417">
    <property type="entry name" value="P-loop_NTPase"/>
</dbReference>
<dbReference type="PANTHER" id="PTHR24221">
    <property type="entry name" value="ATP-BINDING CASSETTE SUB-FAMILY B"/>
    <property type="match status" value="1"/>
</dbReference>
<organism evidence="10 11">
    <name type="scientific">Candidatus Cellulosilyticum pullistercoris</name>
    <dbReference type="NCBI Taxonomy" id="2838521"/>
    <lineage>
        <taxon>Bacteria</taxon>
        <taxon>Bacillati</taxon>
        <taxon>Bacillota</taxon>
        <taxon>Clostridia</taxon>
        <taxon>Lachnospirales</taxon>
        <taxon>Cellulosilyticaceae</taxon>
        <taxon>Cellulosilyticum</taxon>
    </lineage>
</organism>
<dbReference type="Pfam" id="PF00664">
    <property type="entry name" value="ABC_membrane"/>
    <property type="match status" value="1"/>
</dbReference>
<dbReference type="PANTHER" id="PTHR24221:SF654">
    <property type="entry name" value="ATP-BINDING CASSETTE SUB-FAMILY B MEMBER 6"/>
    <property type="match status" value="1"/>
</dbReference>
<dbReference type="InterPro" id="IPR011527">
    <property type="entry name" value="ABC1_TM_dom"/>
</dbReference>
<feature type="transmembrane region" description="Helical" evidence="7">
    <location>
        <begin position="68"/>
        <end position="88"/>
    </location>
</feature>
<keyword evidence="6 7" id="KW-0472">Membrane</keyword>
<dbReference type="InterPro" id="IPR036640">
    <property type="entry name" value="ABC1_TM_sf"/>
</dbReference>
<evidence type="ECO:0000256" key="3">
    <source>
        <dbReference type="ARBA" id="ARBA00022741"/>
    </source>
</evidence>
<dbReference type="GO" id="GO:0005524">
    <property type="term" value="F:ATP binding"/>
    <property type="evidence" value="ECO:0007669"/>
    <property type="project" value="UniProtKB-KW"/>
</dbReference>
<evidence type="ECO:0000256" key="4">
    <source>
        <dbReference type="ARBA" id="ARBA00022840"/>
    </source>
</evidence>
<reference evidence="10" key="2">
    <citation type="submission" date="2021-04" db="EMBL/GenBank/DDBJ databases">
        <authorList>
            <person name="Gilroy R."/>
        </authorList>
    </citation>
    <scope>NUCLEOTIDE SEQUENCE</scope>
    <source>
        <strain evidence="10">B5-657</strain>
    </source>
</reference>
<dbReference type="EMBL" id="JAHLFQ010000004">
    <property type="protein sequence ID" value="MBU3803156.1"/>
    <property type="molecule type" value="Genomic_DNA"/>
</dbReference>
<comment type="subcellular location">
    <subcellularLocation>
        <location evidence="1">Cell membrane</location>
        <topology evidence="1">Multi-pass membrane protein</topology>
    </subcellularLocation>
</comment>
<dbReference type="Gene3D" id="1.20.1560.10">
    <property type="entry name" value="ABC transporter type 1, transmembrane domain"/>
    <property type="match status" value="1"/>
</dbReference>
<reference evidence="10" key="1">
    <citation type="journal article" date="2021" name="PeerJ">
        <title>Extensive microbial diversity within the chicken gut microbiome revealed by metagenomics and culture.</title>
        <authorList>
            <person name="Gilroy R."/>
            <person name="Ravi A."/>
            <person name="Getino M."/>
            <person name="Pursley I."/>
            <person name="Horton D.L."/>
            <person name="Alikhan N.F."/>
            <person name="Baker D."/>
            <person name="Gharbi K."/>
            <person name="Hall N."/>
            <person name="Watson M."/>
            <person name="Adriaenssens E.M."/>
            <person name="Foster-Nyarko E."/>
            <person name="Jarju S."/>
            <person name="Secka A."/>
            <person name="Antonio M."/>
            <person name="Oren A."/>
            <person name="Chaudhuri R.R."/>
            <person name="La Ragione R."/>
            <person name="Hildebrand F."/>
            <person name="Pallen M.J."/>
        </authorList>
    </citation>
    <scope>NUCLEOTIDE SEQUENCE</scope>
    <source>
        <strain evidence="10">B5-657</strain>
    </source>
</reference>
<accession>A0A9E2KB00</accession>
<gene>
    <name evidence="10" type="ORF">H9872_00130</name>
</gene>
<dbReference type="Proteomes" id="UP000824229">
    <property type="component" value="Unassembled WGS sequence"/>
</dbReference>
<evidence type="ECO:0000256" key="6">
    <source>
        <dbReference type="ARBA" id="ARBA00023136"/>
    </source>
</evidence>
<feature type="domain" description="ABC transporter" evidence="8">
    <location>
        <begin position="160"/>
        <end position="396"/>
    </location>
</feature>
<evidence type="ECO:0000256" key="5">
    <source>
        <dbReference type="ARBA" id="ARBA00022989"/>
    </source>
</evidence>